<proteinExistence type="inferred from homology"/>
<organism evidence="11">
    <name type="scientific">Tetraselmis sp. GSL018</name>
    <dbReference type="NCBI Taxonomy" id="582737"/>
    <lineage>
        <taxon>Eukaryota</taxon>
        <taxon>Viridiplantae</taxon>
        <taxon>Chlorophyta</taxon>
        <taxon>core chlorophytes</taxon>
        <taxon>Chlorodendrophyceae</taxon>
        <taxon>Chlorodendrales</taxon>
        <taxon>Chlorodendraceae</taxon>
        <taxon>Tetraselmis</taxon>
    </lineage>
</organism>
<evidence type="ECO:0000256" key="8">
    <source>
        <dbReference type="SAM" id="Phobius"/>
    </source>
</evidence>
<evidence type="ECO:0000256" key="5">
    <source>
        <dbReference type="ARBA" id="ARBA00022857"/>
    </source>
</evidence>
<sequence>MNPPNEGSTSVSAGMAIGFVGACVANIAATVVIVATQLEGGLLTKAALDAVFAAILLAWISTRPGFLPLKEQRVTGNAKSDEDATGIVPNSDAVFTLVRKRRSIFAKDFDGGKVETHKIRTMLEAANWAPTHSRTEPWRFTVLSEKGKDRAVEITINGVLNNRDISDEERSKKMSKIARKQKQWAKASHMIAIIMKRYPAEGKANPEWEEMCACACAVQNMHLMATSLGVCGYWSSWDTSARESREMRELLRIEHEEDRCLGFFMVGTASEEVVKGYRGHRGSITEKVTWVED</sequence>
<evidence type="ECO:0000256" key="6">
    <source>
        <dbReference type="ARBA" id="ARBA00023002"/>
    </source>
</evidence>
<accession>A0A061RWE7</accession>
<gene>
    <name evidence="10" type="ORF">TSPGSL018_10282</name>
    <name evidence="11" type="ORF">TSPGSL018_24718</name>
</gene>
<comment type="cofactor">
    <cofactor evidence="1">
        <name>FMN</name>
        <dbReference type="ChEBI" id="CHEBI:58210"/>
    </cofactor>
</comment>
<feature type="transmembrane region" description="Helical" evidence="8">
    <location>
        <begin position="12"/>
        <end position="35"/>
    </location>
</feature>
<keyword evidence="3" id="KW-0285">Flavoprotein</keyword>
<feature type="domain" description="Nitroreductase" evidence="9">
    <location>
        <begin position="98"/>
        <end position="267"/>
    </location>
</feature>
<dbReference type="InterPro" id="IPR029479">
    <property type="entry name" value="Nitroreductase"/>
</dbReference>
<dbReference type="SUPFAM" id="SSF55469">
    <property type="entry name" value="FMN-dependent nitroreductase-like"/>
    <property type="match status" value="1"/>
</dbReference>
<evidence type="ECO:0000256" key="1">
    <source>
        <dbReference type="ARBA" id="ARBA00001917"/>
    </source>
</evidence>
<evidence type="ECO:0000259" key="9">
    <source>
        <dbReference type="Pfam" id="PF00881"/>
    </source>
</evidence>
<evidence type="ECO:0000256" key="3">
    <source>
        <dbReference type="ARBA" id="ARBA00022630"/>
    </source>
</evidence>
<keyword evidence="8" id="KW-0472">Membrane</keyword>
<dbReference type="InterPro" id="IPR026021">
    <property type="entry name" value="YdjA-like"/>
</dbReference>
<evidence type="ECO:0000313" key="11">
    <source>
        <dbReference type="EMBL" id="JAC74896.1"/>
    </source>
</evidence>
<evidence type="ECO:0000256" key="2">
    <source>
        <dbReference type="ARBA" id="ARBA00007118"/>
    </source>
</evidence>
<dbReference type="Gene3D" id="3.40.109.10">
    <property type="entry name" value="NADH Oxidase"/>
    <property type="match status" value="1"/>
</dbReference>
<keyword evidence="8" id="KW-0812">Transmembrane</keyword>
<dbReference type="CDD" id="cd02135">
    <property type="entry name" value="YdjA-like"/>
    <property type="match status" value="1"/>
</dbReference>
<keyword evidence="4" id="KW-0288">FMN</keyword>
<keyword evidence="7" id="KW-0520">NAD</keyword>
<protein>
    <submittedName>
        <fullName evidence="11">Nitroreductase</fullName>
    </submittedName>
</protein>
<dbReference type="Pfam" id="PF00881">
    <property type="entry name" value="Nitroreductase"/>
    <property type="match status" value="1"/>
</dbReference>
<comment type="similarity">
    <text evidence="2">Belongs to the nitroreductase family.</text>
</comment>
<dbReference type="EMBL" id="GBEZ01018696">
    <property type="protein sequence ID" value="JAC67769.1"/>
    <property type="molecule type" value="Transcribed_RNA"/>
</dbReference>
<feature type="transmembrane region" description="Helical" evidence="8">
    <location>
        <begin position="42"/>
        <end position="60"/>
    </location>
</feature>
<dbReference type="GO" id="GO:0016491">
    <property type="term" value="F:oxidoreductase activity"/>
    <property type="evidence" value="ECO:0007669"/>
    <property type="project" value="UniProtKB-KW"/>
</dbReference>
<dbReference type="InterPro" id="IPR000415">
    <property type="entry name" value="Nitroreductase-like"/>
</dbReference>
<dbReference type="EMBL" id="GBEZ01010827">
    <property type="protein sequence ID" value="JAC74896.1"/>
    <property type="molecule type" value="Transcribed_RNA"/>
</dbReference>
<dbReference type="AlphaFoldDB" id="A0A061RWE7"/>
<keyword evidence="8" id="KW-1133">Transmembrane helix</keyword>
<reference evidence="11" key="1">
    <citation type="submission" date="2014-05" db="EMBL/GenBank/DDBJ databases">
        <title>The transcriptome of the halophilic microalga Tetraselmis sp. GSL018 isolated from the Great Salt Lake, Utah.</title>
        <authorList>
            <person name="Jinkerson R.E."/>
            <person name="D'Adamo S."/>
            <person name="Posewitz M.C."/>
        </authorList>
    </citation>
    <scope>NUCLEOTIDE SEQUENCE</scope>
    <source>
        <strain evidence="11">GSL018</strain>
    </source>
</reference>
<keyword evidence="6" id="KW-0560">Oxidoreductase</keyword>
<dbReference type="PANTHER" id="PTHR43821:SF1">
    <property type="entry name" value="NAD(P)H NITROREDUCTASE YDJA-RELATED"/>
    <property type="match status" value="1"/>
</dbReference>
<keyword evidence="5" id="KW-0521">NADP</keyword>
<evidence type="ECO:0000256" key="4">
    <source>
        <dbReference type="ARBA" id="ARBA00022643"/>
    </source>
</evidence>
<dbReference type="InterPro" id="IPR052530">
    <property type="entry name" value="NAD(P)H_nitroreductase"/>
</dbReference>
<name>A0A061RWE7_9CHLO</name>
<evidence type="ECO:0000313" key="10">
    <source>
        <dbReference type="EMBL" id="JAC67769.1"/>
    </source>
</evidence>
<evidence type="ECO:0000256" key="7">
    <source>
        <dbReference type="ARBA" id="ARBA00023027"/>
    </source>
</evidence>
<dbReference type="PANTHER" id="PTHR43821">
    <property type="entry name" value="NAD(P)H NITROREDUCTASE YDJA-RELATED"/>
    <property type="match status" value="1"/>
</dbReference>